<evidence type="ECO:0000313" key="4">
    <source>
        <dbReference type="EMBL" id="KHJ34528.1"/>
    </source>
</evidence>
<feature type="transmembrane region" description="Helical" evidence="2">
    <location>
        <begin position="24"/>
        <end position="44"/>
    </location>
</feature>
<dbReference type="STRING" id="52586.A0A0B1P8E4"/>
<name>A0A0B1P8E4_UNCNE</name>
<sequence length="280" mass="32358">MNISEVDKKYLIRFAGKFQNDHPLLAQSLFQILGIFTMLSGYVLKARKLRRQEIRQDIRSEDLYLRIVWLAREGLKILEEYVLPMVANYGEPKTLSYKLRASFYYLFVLFHNHPTVNLKHTYNDLTLSSREVFDSELKGKNEKYSFTTQRPTRSSSIKLIHPFGAAYDAATAATNLNIRANLLIPAKDYRSTARHCFQEAIVLADQYLYGSHPIRLSIMVEYATFIFECLHDCEESRQLAKTTIAEVFNAQEGIDNETFTDSIQLVNILGKIMTTRDFEG</sequence>
<dbReference type="Gene3D" id="1.20.190.20">
    <property type="entry name" value="14-3-3 domain"/>
    <property type="match status" value="1"/>
</dbReference>
<accession>A0A0B1P8E4</accession>
<comment type="similarity">
    <text evidence="1">Belongs to the 14-3-3 family.</text>
</comment>
<keyword evidence="2" id="KW-0472">Membrane</keyword>
<evidence type="ECO:0000313" key="5">
    <source>
        <dbReference type="Proteomes" id="UP000030854"/>
    </source>
</evidence>
<dbReference type="HOGENOM" id="CLU_036650_0_0_1"/>
<reference evidence="4 5" key="1">
    <citation type="journal article" date="2014" name="BMC Genomics">
        <title>Adaptive genomic structural variation in the grape powdery mildew pathogen, Erysiphe necator.</title>
        <authorList>
            <person name="Jones L."/>
            <person name="Riaz S."/>
            <person name="Morales-Cruz A."/>
            <person name="Amrine K.C."/>
            <person name="McGuire B."/>
            <person name="Gubler W.D."/>
            <person name="Walker M.A."/>
            <person name="Cantu D."/>
        </authorList>
    </citation>
    <scope>NUCLEOTIDE SEQUENCE [LARGE SCALE GENOMIC DNA]</scope>
    <source>
        <strain evidence="5">c</strain>
    </source>
</reference>
<dbReference type="PANTHER" id="PTHR18860">
    <property type="entry name" value="14-3-3 PROTEIN"/>
    <property type="match status" value="1"/>
</dbReference>
<keyword evidence="2" id="KW-0812">Transmembrane</keyword>
<organism evidence="4 5">
    <name type="scientific">Uncinula necator</name>
    <name type="common">Grape powdery mildew</name>
    <dbReference type="NCBI Taxonomy" id="52586"/>
    <lineage>
        <taxon>Eukaryota</taxon>
        <taxon>Fungi</taxon>
        <taxon>Dikarya</taxon>
        <taxon>Ascomycota</taxon>
        <taxon>Pezizomycotina</taxon>
        <taxon>Leotiomycetes</taxon>
        <taxon>Erysiphales</taxon>
        <taxon>Erysiphaceae</taxon>
        <taxon>Erysiphe</taxon>
    </lineage>
</organism>
<proteinExistence type="inferred from homology"/>
<evidence type="ECO:0000259" key="3">
    <source>
        <dbReference type="Pfam" id="PF00244"/>
    </source>
</evidence>
<dbReference type="AlphaFoldDB" id="A0A0B1P8E4"/>
<dbReference type="InterPro" id="IPR036815">
    <property type="entry name" value="14-3-3_dom_sf"/>
</dbReference>
<dbReference type="Pfam" id="PF00244">
    <property type="entry name" value="14-3-3"/>
    <property type="match status" value="1"/>
</dbReference>
<dbReference type="OMA" id="HLWGSHS"/>
<evidence type="ECO:0000256" key="1">
    <source>
        <dbReference type="ARBA" id="ARBA00006141"/>
    </source>
</evidence>
<comment type="caution">
    <text evidence="4">The sequence shown here is derived from an EMBL/GenBank/DDBJ whole genome shotgun (WGS) entry which is preliminary data.</text>
</comment>
<dbReference type="SUPFAM" id="SSF48445">
    <property type="entry name" value="14-3-3 protein"/>
    <property type="match status" value="1"/>
</dbReference>
<evidence type="ECO:0000256" key="2">
    <source>
        <dbReference type="SAM" id="Phobius"/>
    </source>
</evidence>
<dbReference type="Proteomes" id="UP000030854">
    <property type="component" value="Unassembled WGS sequence"/>
</dbReference>
<dbReference type="InterPro" id="IPR000308">
    <property type="entry name" value="14-3-3"/>
</dbReference>
<keyword evidence="5" id="KW-1185">Reference proteome</keyword>
<feature type="domain" description="14-3-3" evidence="3">
    <location>
        <begin position="188"/>
        <end position="271"/>
    </location>
</feature>
<keyword evidence="2" id="KW-1133">Transmembrane helix</keyword>
<gene>
    <name evidence="4" type="ORF">EV44_g5895</name>
</gene>
<dbReference type="InterPro" id="IPR023410">
    <property type="entry name" value="14-3-3_domain"/>
</dbReference>
<dbReference type="EMBL" id="JNVN01000830">
    <property type="protein sequence ID" value="KHJ34528.1"/>
    <property type="molecule type" value="Genomic_DNA"/>
</dbReference>
<protein>
    <submittedName>
        <fullName evidence="4">Putative 14-3-3 protein</fullName>
    </submittedName>
</protein>